<dbReference type="InterPro" id="IPR005546">
    <property type="entry name" value="Autotransporte_beta"/>
</dbReference>
<evidence type="ECO:0000256" key="1">
    <source>
        <dbReference type="SAM" id="MobiDB-lite"/>
    </source>
</evidence>
<protein>
    <submittedName>
        <fullName evidence="4">Autotransporter outer membrane beta-barrel domain-containing protein</fullName>
    </submittedName>
</protein>
<comment type="caution">
    <text evidence="4">The sequence shown here is derived from an EMBL/GenBank/DDBJ whole genome shotgun (WGS) entry which is preliminary data.</text>
</comment>
<dbReference type="PROSITE" id="PS51208">
    <property type="entry name" value="AUTOTRANSPORTER"/>
    <property type="match status" value="1"/>
</dbReference>
<sequence>MPKRFCYGFLLLSAVASAQAEPAARVYAFGERPMDADQASSRARDAWSILDRFFASMDAGRAQPSVPPEPPPPSFVAPLGAAPGLTLAGDGDLATGFDATGEPPDLTAQLHGFAARGGRFGARDLPVVWAGAGHYVFAASLYLPQLLTGGWKAAGDVARPVAAGVVRNVAAMGALGALRAALAQLSRDSGMNIHYVDADAAQRTLPPPPAASAGPQTAPFRAAAADDDDGDSTASGALSAPFYFTPPTRSGSSWSLSGDSDGGDSDGPDDDLPPPPPPATGPVRPLAVSAALRQRLAEIIAGQVTAGAGVARPGHLAAQAADGFSREVTWRAARRLAPAAPSQLAGPTPFVFASGGGARERAPAAGDQEAFSASRHAFAGGAGLDFDQRWRAGLIAGGDIIAASGRLARTQGHALHAGVAGAFSDGGWFGAATAAVHVARFNARRRLPLSGDGVTAAPKGAGHSIAVEGGYRLQARGGITVAPVAGVRHASMRMDAWREQGPPLVIQTVASHGSARTVANAGVQVSGLWRAGTAAGPLEAAPFADLRVAVASGGGGRRVIRSSFEGTPELVIRNGAPAGREICGEMRVGLGVTLGDFIRNDLALSATLTRGGRQEHGVASRLTLAF</sequence>
<name>A0ABV7LBI8_9HYPH</name>
<keyword evidence="2" id="KW-0732">Signal</keyword>
<feature type="compositionally biased region" description="Low complexity" evidence="1">
    <location>
        <begin position="250"/>
        <end position="259"/>
    </location>
</feature>
<evidence type="ECO:0000313" key="4">
    <source>
        <dbReference type="EMBL" id="MFC3265073.1"/>
    </source>
</evidence>
<keyword evidence="5" id="KW-1185">Reference proteome</keyword>
<dbReference type="RefSeq" id="WP_376830278.1">
    <property type="nucleotide sequence ID" value="NZ_JBHLWR010000006.1"/>
</dbReference>
<accession>A0ABV7LBI8</accession>
<organism evidence="4 5">
    <name type="scientific">Camelimonas abortus</name>
    <dbReference type="NCBI Taxonomy" id="1017184"/>
    <lineage>
        <taxon>Bacteria</taxon>
        <taxon>Pseudomonadati</taxon>
        <taxon>Pseudomonadota</taxon>
        <taxon>Alphaproteobacteria</taxon>
        <taxon>Hyphomicrobiales</taxon>
        <taxon>Chelatococcaceae</taxon>
        <taxon>Camelimonas</taxon>
    </lineage>
</organism>
<dbReference type="Pfam" id="PF03797">
    <property type="entry name" value="Autotransporter"/>
    <property type="match status" value="1"/>
</dbReference>
<feature type="region of interest" description="Disordered" evidence="1">
    <location>
        <begin position="202"/>
        <end position="284"/>
    </location>
</feature>
<feature type="compositionally biased region" description="Acidic residues" evidence="1">
    <location>
        <begin position="261"/>
        <end position="272"/>
    </location>
</feature>
<gene>
    <name evidence="4" type="ORF">ACFOEX_01690</name>
</gene>
<feature type="signal peptide" evidence="2">
    <location>
        <begin position="1"/>
        <end position="20"/>
    </location>
</feature>
<evidence type="ECO:0000313" key="5">
    <source>
        <dbReference type="Proteomes" id="UP001595536"/>
    </source>
</evidence>
<dbReference type="EMBL" id="JBHRUV010000010">
    <property type="protein sequence ID" value="MFC3265073.1"/>
    <property type="molecule type" value="Genomic_DNA"/>
</dbReference>
<evidence type="ECO:0000259" key="3">
    <source>
        <dbReference type="PROSITE" id="PS51208"/>
    </source>
</evidence>
<feature type="chain" id="PRO_5045534133" evidence="2">
    <location>
        <begin position="21"/>
        <end position="626"/>
    </location>
</feature>
<evidence type="ECO:0000256" key="2">
    <source>
        <dbReference type="SAM" id="SignalP"/>
    </source>
</evidence>
<proteinExistence type="predicted"/>
<dbReference type="Gene3D" id="2.40.128.130">
    <property type="entry name" value="Autotransporter beta-domain"/>
    <property type="match status" value="1"/>
</dbReference>
<dbReference type="InterPro" id="IPR036709">
    <property type="entry name" value="Autotransporte_beta_dom_sf"/>
</dbReference>
<reference evidence="5" key="1">
    <citation type="journal article" date="2019" name="Int. J. Syst. Evol. Microbiol.">
        <title>The Global Catalogue of Microorganisms (GCM) 10K type strain sequencing project: providing services to taxonomists for standard genome sequencing and annotation.</title>
        <authorList>
            <consortium name="The Broad Institute Genomics Platform"/>
            <consortium name="The Broad Institute Genome Sequencing Center for Infectious Disease"/>
            <person name="Wu L."/>
            <person name="Ma J."/>
        </authorList>
    </citation>
    <scope>NUCLEOTIDE SEQUENCE [LARGE SCALE GENOMIC DNA]</scope>
    <source>
        <strain evidence="5">CCM 7941</strain>
    </source>
</reference>
<feature type="domain" description="Autotransporter" evidence="3">
    <location>
        <begin position="344"/>
        <end position="626"/>
    </location>
</feature>
<dbReference type="Proteomes" id="UP001595536">
    <property type="component" value="Unassembled WGS sequence"/>
</dbReference>
<dbReference type="SUPFAM" id="SSF103515">
    <property type="entry name" value="Autotransporter"/>
    <property type="match status" value="1"/>
</dbReference>